<protein>
    <recommendedName>
        <fullName evidence="4">DUF4367 domain-containing protein</fullName>
    </recommendedName>
</protein>
<feature type="chain" id="PRO_5046948686" description="DUF4367 domain-containing protein" evidence="1">
    <location>
        <begin position="21"/>
        <end position="170"/>
    </location>
</feature>
<dbReference type="RefSeq" id="WP_377345429.1">
    <property type="nucleotide sequence ID" value="NZ_JBHLTP010000003.1"/>
</dbReference>
<accession>A0ABV6LKI3</accession>
<evidence type="ECO:0000313" key="3">
    <source>
        <dbReference type="Proteomes" id="UP001589836"/>
    </source>
</evidence>
<keyword evidence="1" id="KW-0732">Signal</keyword>
<evidence type="ECO:0000256" key="1">
    <source>
        <dbReference type="SAM" id="SignalP"/>
    </source>
</evidence>
<evidence type="ECO:0000313" key="2">
    <source>
        <dbReference type="EMBL" id="MFC0522906.1"/>
    </source>
</evidence>
<comment type="caution">
    <text evidence="2">The sequence shown here is derived from an EMBL/GenBank/DDBJ whole genome shotgun (WGS) entry which is preliminary data.</text>
</comment>
<proteinExistence type="predicted"/>
<dbReference type="PROSITE" id="PS51257">
    <property type="entry name" value="PROKAR_LIPOPROTEIN"/>
    <property type="match status" value="1"/>
</dbReference>
<name>A0ABV6LKI3_9BACI</name>
<feature type="signal peptide" evidence="1">
    <location>
        <begin position="1"/>
        <end position="20"/>
    </location>
</feature>
<sequence>MNYRFVTIMMCISLMSACSAKSSPVHGLSELKQKYPSITKELDDVSPEQLDRLLLPDYIPFEVKEVDALTTTSQEETMIELVYSNGDQNVHIMKLDDVATYRQREGKQVELSNGTRAKYSTRQFGDQLTWTDHQEKSTYIIKLMSYMPTNSTSSNMEQLLRIANSMHTAS</sequence>
<keyword evidence="3" id="KW-1185">Reference proteome</keyword>
<evidence type="ECO:0008006" key="4">
    <source>
        <dbReference type="Google" id="ProtNLM"/>
    </source>
</evidence>
<gene>
    <name evidence="2" type="ORF">ACFFGV_04785</name>
</gene>
<organism evidence="2 3">
    <name type="scientific">Pontibacillus salicampi</name>
    <dbReference type="NCBI Taxonomy" id="1449801"/>
    <lineage>
        <taxon>Bacteria</taxon>
        <taxon>Bacillati</taxon>
        <taxon>Bacillota</taxon>
        <taxon>Bacilli</taxon>
        <taxon>Bacillales</taxon>
        <taxon>Bacillaceae</taxon>
        <taxon>Pontibacillus</taxon>
    </lineage>
</organism>
<dbReference type="Proteomes" id="UP001589836">
    <property type="component" value="Unassembled WGS sequence"/>
</dbReference>
<dbReference type="EMBL" id="JBHLTP010000003">
    <property type="protein sequence ID" value="MFC0522906.1"/>
    <property type="molecule type" value="Genomic_DNA"/>
</dbReference>
<reference evidence="2 3" key="1">
    <citation type="submission" date="2024-09" db="EMBL/GenBank/DDBJ databases">
        <authorList>
            <person name="Sun Q."/>
            <person name="Mori K."/>
        </authorList>
    </citation>
    <scope>NUCLEOTIDE SEQUENCE [LARGE SCALE GENOMIC DNA]</scope>
    <source>
        <strain evidence="2 3">NCAIM B.02529</strain>
    </source>
</reference>